<feature type="transmembrane region" description="Helical" evidence="1">
    <location>
        <begin position="21"/>
        <end position="48"/>
    </location>
</feature>
<evidence type="ECO:0000313" key="2">
    <source>
        <dbReference type="EMBL" id="CAF1000246.1"/>
    </source>
</evidence>
<dbReference type="EMBL" id="CAJNOO010000646">
    <property type="protein sequence ID" value="CAF1000246.1"/>
    <property type="molecule type" value="Genomic_DNA"/>
</dbReference>
<dbReference type="Proteomes" id="UP000663864">
    <property type="component" value="Unassembled WGS sequence"/>
</dbReference>
<organism evidence="3 4">
    <name type="scientific">Rotaria sordida</name>
    <dbReference type="NCBI Taxonomy" id="392033"/>
    <lineage>
        <taxon>Eukaryota</taxon>
        <taxon>Metazoa</taxon>
        <taxon>Spiralia</taxon>
        <taxon>Gnathifera</taxon>
        <taxon>Rotifera</taxon>
        <taxon>Eurotatoria</taxon>
        <taxon>Bdelloidea</taxon>
        <taxon>Philodinida</taxon>
        <taxon>Philodinidae</taxon>
        <taxon>Rotaria</taxon>
    </lineage>
</organism>
<dbReference type="EMBL" id="CAJNOT010000574">
    <property type="protein sequence ID" value="CAF1025230.1"/>
    <property type="molecule type" value="Genomic_DNA"/>
</dbReference>
<keyword evidence="1" id="KW-1133">Transmembrane helix</keyword>
<reference evidence="3" key="1">
    <citation type="submission" date="2021-02" db="EMBL/GenBank/DDBJ databases">
        <authorList>
            <person name="Nowell W R."/>
        </authorList>
    </citation>
    <scope>NUCLEOTIDE SEQUENCE</scope>
</reference>
<dbReference type="InterPro" id="IPR040350">
    <property type="entry name" value="TMEM272"/>
</dbReference>
<feature type="transmembrane region" description="Helical" evidence="1">
    <location>
        <begin position="98"/>
        <end position="119"/>
    </location>
</feature>
<dbReference type="AlphaFoldDB" id="A0A814IJF5"/>
<name>A0A814IJF5_9BILA</name>
<protein>
    <submittedName>
        <fullName evidence="3">Uncharacterized protein</fullName>
    </submittedName>
</protein>
<sequence>MESKLENGDASLIQTSNSKRSVFGTLTLCCIIFLCIVLFLCVLTLPIIQIVMGSLYMHSCPMNPHLPIYLISAGVAILILIITYTIEVPTDKSRLWTIIKIVVAILCLTCFITGSVWIFRDKGIVQYHNPKYSSTYCEYLLFSTAYGTMFVNYSLFFGAVCYSKKSSK</sequence>
<dbReference type="PANTHER" id="PTHR33444">
    <property type="entry name" value="SI:DKEY-19B23.12-RELATED"/>
    <property type="match status" value="1"/>
</dbReference>
<gene>
    <name evidence="2" type="ORF">RFH988_LOCUS14133</name>
    <name evidence="3" type="ORF">ZHD862_LOCUS13749</name>
</gene>
<keyword evidence="1" id="KW-0472">Membrane</keyword>
<feature type="transmembrane region" description="Helical" evidence="1">
    <location>
        <begin position="139"/>
        <end position="162"/>
    </location>
</feature>
<feature type="transmembrane region" description="Helical" evidence="1">
    <location>
        <begin position="68"/>
        <end position="86"/>
    </location>
</feature>
<keyword evidence="1" id="KW-0812">Transmembrane</keyword>
<comment type="caution">
    <text evidence="3">The sequence shown here is derived from an EMBL/GenBank/DDBJ whole genome shotgun (WGS) entry which is preliminary data.</text>
</comment>
<dbReference type="Proteomes" id="UP000663882">
    <property type="component" value="Unassembled WGS sequence"/>
</dbReference>
<dbReference type="OrthoDB" id="6157510at2759"/>
<dbReference type="PANTHER" id="PTHR33444:SF7">
    <property type="entry name" value="TRANSMEMBRANE PROTEIN 272"/>
    <property type="match status" value="1"/>
</dbReference>
<proteinExistence type="predicted"/>
<accession>A0A814IJF5</accession>
<evidence type="ECO:0000313" key="3">
    <source>
        <dbReference type="EMBL" id="CAF1025230.1"/>
    </source>
</evidence>
<evidence type="ECO:0000256" key="1">
    <source>
        <dbReference type="SAM" id="Phobius"/>
    </source>
</evidence>
<evidence type="ECO:0000313" key="4">
    <source>
        <dbReference type="Proteomes" id="UP000663864"/>
    </source>
</evidence>